<evidence type="ECO:0000259" key="1">
    <source>
        <dbReference type="Pfam" id="PF21806"/>
    </source>
</evidence>
<proteinExistence type="predicted"/>
<dbReference type="Pfam" id="PF21806">
    <property type="entry name" value="DUF6879"/>
    <property type="match status" value="1"/>
</dbReference>
<dbReference type="AlphaFoldDB" id="A0A919RJF1"/>
<evidence type="ECO:0000313" key="2">
    <source>
        <dbReference type="EMBL" id="GII93116.1"/>
    </source>
</evidence>
<comment type="caution">
    <text evidence="2">The sequence shown here is derived from an EMBL/GenBank/DDBJ whole genome shotgun (WGS) entry which is preliminary data.</text>
</comment>
<accession>A0A919RJF1</accession>
<reference evidence="2" key="1">
    <citation type="submission" date="2021-01" db="EMBL/GenBank/DDBJ databases">
        <title>Whole genome shotgun sequence of Sinosporangium siamense NBRC 109515.</title>
        <authorList>
            <person name="Komaki H."/>
            <person name="Tamura T."/>
        </authorList>
    </citation>
    <scope>NUCLEOTIDE SEQUENCE</scope>
    <source>
        <strain evidence="2">NBRC 109515</strain>
    </source>
</reference>
<protein>
    <recommendedName>
        <fullName evidence="1">DUF6879 domain-containing protein</fullName>
    </recommendedName>
</protein>
<name>A0A919RJF1_9ACTN</name>
<organism evidence="2 3">
    <name type="scientific">Sinosporangium siamense</name>
    <dbReference type="NCBI Taxonomy" id="1367973"/>
    <lineage>
        <taxon>Bacteria</taxon>
        <taxon>Bacillati</taxon>
        <taxon>Actinomycetota</taxon>
        <taxon>Actinomycetes</taxon>
        <taxon>Streptosporangiales</taxon>
        <taxon>Streptosporangiaceae</taxon>
        <taxon>Sinosporangium</taxon>
    </lineage>
</organism>
<keyword evidence="3" id="KW-1185">Reference proteome</keyword>
<dbReference type="Proteomes" id="UP000606172">
    <property type="component" value="Unassembled WGS sequence"/>
</dbReference>
<sequence length="204" mass="23575">MTDLLEGFSGERLERAVYRAEFRTEYQRLYDDESWKLERRQSFAEPGVPSWEAFDAGDWQTALRLIAEGRNRLEEYFGEHANRGVASYRVRVVEWPLTPYLQWELHLLNLRAECGERIHIVTVDQTADRETSGPFPEIITLGAKTMYRIHYTAQGVGDGSTRFTDPLLIERCRHVIKSLHEQGEDIRSYFAREVAGLAPPAVKS</sequence>
<dbReference type="RefSeq" id="WP_204026374.1">
    <property type="nucleotide sequence ID" value="NZ_BOOW01000020.1"/>
</dbReference>
<feature type="domain" description="DUF6879" evidence="1">
    <location>
        <begin position="28"/>
        <end position="191"/>
    </location>
</feature>
<dbReference type="InterPro" id="IPR049244">
    <property type="entry name" value="DUF6879"/>
</dbReference>
<dbReference type="EMBL" id="BOOW01000020">
    <property type="protein sequence ID" value="GII93116.1"/>
    <property type="molecule type" value="Genomic_DNA"/>
</dbReference>
<evidence type="ECO:0000313" key="3">
    <source>
        <dbReference type="Proteomes" id="UP000606172"/>
    </source>
</evidence>
<gene>
    <name evidence="2" type="ORF">Ssi02_33470</name>
</gene>